<evidence type="ECO:0000256" key="1">
    <source>
        <dbReference type="ARBA" id="ARBA00023002"/>
    </source>
</evidence>
<reference evidence="3" key="2">
    <citation type="submission" date="2022-10" db="EMBL/GenBank/DDBJ databases">
        <authorList>
            <person name="Trinh H.N."/>
        </authorList>
    </citation>
    <scope>NUCLEOTIDE SEQUENCE</scope>
    <source>
        <strain evidence="3">RN2-1</strain>
    </source>
</reference>
<protein>
    <submittedName>
        <fullName evidence="3">FAD-dependent oxidoreductase</fullName>
    </submittedName>
</protein>
<dbReference type="Gene3D" id="3.50.50.60">
    <property type="entry name" value="FAD/NAD(P)-binding domain"/>
    <property type="match status" value="1"/>
</dbReference>
<dbReference type="EMBL" id="JAPDNT010000029">
    <property type="protein sequence ID" value="MCW3477107.1"/>
    <property type="molecule type" value="Genomic_DNA"/>
</dbReference>
<dbReference type="InterPro" id="IPR036188">
    <property type="entry name" value="FAD/NAD-bd_sf"/>
</dbReference>
<keyword evidence="1" id="KW-0560">Oxidoreductase</keyword>
<gene>
    <name evidence="3" type="ORF">OL599_21280</name>
</gene>
<feature type="domain" description="FAD dependent oxidoreductase" evidence="2">
    <location>
        <begin position="8"/>
        <end position="159"/>
    </location>
</feature>
<comment type="caution">
    <text evidence="3">The sequence shown here is derived from an EMBL/GenBank/DDBJ whole genome shotgun (WGS) entry which is preliminary data.</text>
</comment>
<dbReference type="Pfam" id="PF01266">
    <property type="entry name" value="DAO"/>
    <property type="match status" value="1"/>
</dbReference>
<dbReference type="GO" id="GO:0016491">
    <property type="term" value="F:oxidoreductase activity"/>
    <property type="evidence" value="ECO:0007669"/>
    <property type="project" value="UniProtKB-KW"/>
</dbReference>
<dbReference type="SUPFAM" id="SSF54373">
    <property type="entry name" value="FAD-linked reductases, C-terminal domain"/>
    <property type="match status" value="1"/>
</dbReference>
<accession>A0AA42CJP6</accession>
<sequence length="179" mass="18959">MTNVANHAGDAIVVAASAWSVPLLKPLGVALPIQAERGYHASLPDPSVTLPMPISMKSRGFAMTPMEEGLRAAGTVEIAAQDDPPDDRRAERLLTHAQALFPGLRHGTPRLWMGTRPSTPDSLPLIGPVASWPGLFLCTGHGHFGMTAGPPSGRLLASLIRSNDRRPAGVKSYGLDRFG</sequence>
<dbReference type="SUPFAM" id="SSF51971">
    <property type="entry name" value="Nucleotide-binding domain"/>
    <property type="match status" value="1"/>
</dbReference>
<evidence type="ECO:0000259" key="2">
    <source>
        <dbReference type="Pfam" id="PF01266"/>
    </source>
</evidence>
<organism evidence="3 4">
    <name type="scientific">Limobrevibacterium gyesilva</name>
    <dbReference type="NCBI Taxonomy" id="2991712"/>
    <lineage>
        <taxon>Bacteria</taxon>
        <taxon>Pseudomonadati</taxon>
        <taxon>Pseudomonadota</taxon>
        <taxon>Alphaproteobacteria</taxon>
        <taxon>Acetobacterales</taxon>
        <taxon>Acetobacteraceae</taxon>
        <taxon>Limobrevibacterium</taxon>
    </lineage>
</organism>
<reference evidence="3" key="1">
    <citation type="submission" date="2022-09" db="EMBL/GenBank/DDBJ databases">
        <title>Rhodovastum sp. nov. RN2-1 isolated from soil in Seongnam, South Korea.</title>
        <authorList>
            <person name="Le N.T."/>
        </authorList>
    </citation>
    <scope>NUCLEOTIDE SEQUENCE</scope>
    <source>
        <strain evidence="3">RN2-1</strain>
    </source>
</reference>
<dbReference type="PANTHER" id="PTHR13847:SF289">
    <property type="entry name" value="GLYCINE OXIDASE"/>
    <property type="match status" value="1"/>
</dbReference>
<proteinExistence type="predicted"/>
<dbReference type="AlphaFoldDB" id="A0AA42CJP6"/>
<evidence type="ECO:0000313" key="4">
    <source>
        <dbReference type="Proteomes" id="UP001165679"/>
    </source>
</evidence>
<dbReference type="PANTHER" id="PTHR13847">
    <property type="entry name" value="SARCOSINE DEHYDROGENASE-RELATED"/>
    <property type="match status" value="1"/>
</dbReference>
<keyword evidence="4" id="KW-1185">Reference proteome</keyword>
<dbReference type="Proteomes" id="UP001165679">
    <property type="component" value="Unassembled WGS sequence"/>
</dbReference>
<dbReference type="Gene3D" id="3.30.9.10">
    <property type="entry name" value="D-Amino Acid Oxidase, subunit A, domain 2"/>
    <property type="match status" value="1"/>
</dbReference>
<dbReference type="InterPro" id="IPR006076">
    <property type="entry name" value="FAD-dep_OxRdtase"/>
</dbReference>
<dbReference type="GO" id="GO:0005737">
    <property type="term" value="C:cytoplasm"/>
    <property type="evidence" value="ECO:0007669"/>
    <property type="project" value="TreeGrafter"/>
</dbReference>
<name>A0AA42CJP6_9PROT</name>
<evidence type="ECO:0000313" key="3">
    <source>
        <dbReference type="EMBL" id="MCW3477107.1"/>
    </source>
</evidence>